<dbReference type="PANTHER" id="PTHR43755:SF1">
    <property type="entry name" value="FAD-DEPENDENT PYRIDINE NUCLEOTIDE-DISULPHIDE OXIDOREDUCTASE"/>
    <property type="match status" value="1"/>
</dbReference>
<protein>
    <submittedName>
        <fullName evidence="6">Flavocytochrome c sulphide dehydrogenase flavin-binding protein</fullName>
    </submittedName>
</protein>
<dbReference type="InterPro" id="IPR023753">
    <property type="entry name" value="FAD/NAD-binding_dom"/>
</dbReference>
<dbReference type="SUPFAM" id="SSF51905">
    <property type="entry name" value="FAD/NAD(P)-binding domain"/>
    <property type="match status" value="2"/>
</dbReference>
<dbReference type="PROSITE" id="PS51318">
    <property type="entry name" value="TAT"/>
    <property type="match status" value="1"/>
</dbReference>
<dbReference type="InterPro" id="IPR016156">
    <property type="entry name" value="FAD/NAD-linked_Rdtase_dimer_sf"/>
</dbReference>
<dbReference type="Pfam" id="PF07992">
    <property type="entry name" value="Pyr_redox_2"/>
    <property type="match status" value="1"/>
</dbReference>
<dbReference type="InterPro" id="IPR036188">
    <property type="entry name" value="FAD/NAD-bd_sf"/>
</dbReference>
<dbReference type="RefSeq" id="WP_013010956.1">
    <property type="nucleotide sequence ID" value="NC_013943.1"/>
</dbReference>
<name>D4H8U6_DENA2</name>
<dbReference type="Pfam" id="PF21706">
    <property type="entry name" value="FCSD_central"/>
    <property type="match status" value="1"/>
</dbReference>
<gene>
    <name evidence="6" type="ordered locus">Dacet_1681</name>
</gene>
<feature type="domain" description="Sulfide dehydrogenase [flavocytochrome c] flavoprotein chain central" evidence="5">
    <location>
        <begin position="175"/>
        <end position="288"/>
    </location>
</feature>
<evidence type="ECO:0000259" key="5">
    <source>
        <dbReference type="Pfam" id="PF21706"/>
    </source>
</evidence>
<dbReference type="SUPFAM" id="SSF55424">
    <property type="entry name" value="FAD/NAD-linked reductases, dimerisation (C-terminal) domain"/>
    <property type="match status" value="1"/>
</dbReference>
<dbReference type="HOGENOM" id="CLU_030742_0_0_0"/>
<dbReference type="PaxDb" id="522772-Dacet_1681"/>
<evidence type="ECO:0000259" key="3">
    <source>
        <dbReference type="Pfam" id="PF07992"/>
    </source>
</evidence>
<dbReference type="InterPro" id="IPR019546">
    <property type="entry name" value="TAT_signal_bac_arc"/>
</dbReference>
<evidence type="ECO:0000256" key="2">
    <source>
        <dbReference type="ARBA" id="ARBA00022827"/>
    </source>
</evidence>
<keyword evidence="1" id="KW-0285">Flavoprotein</keyword>
<keyword evidence="2" id="KW-0274">FAD</keyword>
<evidence type="ECO:0000259" key="4">
    <source>
        <dbReference type="Pfam" id="PF09242"/>
    </source>
</evidence>
<evidence type="ECO:0000256" key="1">
    <source>
        <dbReference type="ARBA" id="ARBA00022630"/>
    </source>
</evidence>
<dbReference type="PANTHER" id="PTHR43755">
    <property type="match status" value="1"/>
</dbReference>
<dbReference type="Gene3D" id="3.90.760.10">
    <property type="entry name" value="Flavocytochrome c sulphide dehydrogenase, flavin-binding domain"/>
    <property type="match status" value="1"/>
</dbReference>
<dbReference type="InterPro" id="IPR015323">
    <property type="entry name" value="FlavoCytC_S_DH_flav-bd"/>
</dbReference>
<reference evidence="6 7" key="1">
    <citation type="journal article" date="2010" name="Stand. Genomic Sci.">
        <title>Complete genome sequence of Denitrovibrio acetiphilus type strain (N2460).</title>
        <authorList>
            <person name="Kiss H."/>
            <person name="Lang E."/>
            <person name="Lapidus A."/>
            <person name="Copeland A."/>
            <person name="Nolan M."/>
            <person name="Glavina Del Rio T."/>
            <person name="Chen F."/>
            <person name="Lucas S."/>
            <person name="Tice H."/>
            <person name="Cheng J.F."/>
            <person name="Han C."/>
            <person name="Goodwin L."/>
            <person name="Pitluck S."/>
            <person name="Liolios K."/>
            <person name="Pati A."/>
            <person name="Ivanova N."/>
            <person name="Mavromatis K."/>
            <person name="Chen A."/>
            <person name="Palaniappan K."/>
            <person name="Land M."/>
            <person name="Hauser L."/>
            <person name="Chang Y.J."/>
            <person name="Jeffries C.D."/>
            <person name="Detter J.C."/>
            <person name="Brettin T."/>
            <person name="Spring S."/>
            <person name="Rohde M."/>
            <person name="Goker M."/>
            <person name="Woyke T."/>
            <person name="Bristow J."/>
            <person name="Eisen J.A."/>
            <person name="Markowitz V."/>
            <person name="Hugenholtz P."/>
            <person name="Kyrpides N.C."/>
            <person name="Klenk H.P."/>
        </authorList>
    </citation>
    <scope>NUCLEOTIDE SEQUENCE [LARGE SCALE GENOMIC DNA]</scope>
    <source>
        <strain evidence="7">DSM 12809 / NBRC 114555 / N2460</strain>
    </source>
</reference>
<dbReference type="NCBIfam" id="TIGR01409">
    <property type="entry name" value="TAT_signal_seq"/>
    <property type="match status" value="1"/>
</dbReference>
<dbReference type="Pfam" id="PF09242">
    <property type="entry name" value="FCSD-flav_bind"/>
    <property type="match status" value="1"/>
</dbReference>
<dbReference type="PROSITE" id="PS51257">
    <property type="entry name" value="PROKAR_LIPOPROTEIN"/>
    <property type="match status" value="1"/>
</dbReference>
<feature type="domain" description="Flavocytochrome c sulphide dehydrogenase flavin-binding" evidence="4">
    <location>
        <begin position="369"/>
        <end position="432"/>
    </location>
</feature>
<sequence length="433" mass="47128" precursor="true">MSISRRNFVKYTTAAAAGTAIFGCSHNDSVSKGSGVIMPKSGKRIVILGGGWGGATAAKYIKLEDPSVEVVMVERQEKFISCPVSNWVIGGFRTMKDITKSYDGLVKNYGVKVVHAEAKDLDAVNKKLMTTKGVLEYDLLLVSPGISYKYETIEGLNNPAAIEMFPAAMKAGHETVLLAERLKAMEPGGVVLLSVPPTPYRCPPGPYERISLIANFIKKYKPGSKIIVFDSNDGIVSKGPLFKAAWEDYYQGIIEYVPDNFIKSVDASTGRVVSEQGDIVPEVANIIPAMKANQTAFNLGLMSNEGDDWVRAYPKTFESYKYDSVHVIGDATHNGAVGGVPKSGYVANSMAKVAAVQMVRKLKGLDPVEPTYVNTCYSLINETEGIFVSAVYRYDEKIDRIMSVSGGVSPTRNALFGKHARDWATSIWSDMLL</sequence>
<dbReference type="Gene3D" id="3.50.50.60">
    <property type="entry name" value="FAD/NAD(P)-binding domain"/>
    <property type="match status" value="2"/>
</dbReference>
<organism evidence="6 7">
    <name type="scientific">Denitrovibrio acetiphilus (strain DSM 12809 / NBRC 114555 / N2460)</name>
    <dbReference type="NCBI Taxonomy" id="522772"/>
    <lineage>
        <taxon>Bacteria</taxon>
        <taxon>Pseudomonadati</taxon>
        <taxon>Deferribacterota</taxon>
        <taxon>Deferribacteres</taxon>
        <taxon>Deferribacterales</taxon>
        <taxon>Geovibrionaceae</taxon>
        <taxon>Denitrovibrio</taxon>
    </lineage>
</organism>
<dbReference type="eggNOG" id="COG0446">
    <property type="taxonomic scope" value="Bacteria"/>
</dbReference>
<dbReference type="InterPro" id="IPR052541">
    <property type="entry name" value="SQRD"/>
</dbReference>
<feature type="domain" description="FAD/NAD(P)-binding" evidence="3">
    <location>
        <begin position="44"/>
        <end position="157"/>
    </location>
</feature>
<proteinExistence type="predicted"/>
<dbReference type="Proteomes" id="UP000002012">
    <property type="component" value="Chromosome"/>
</dbReference>
<dbReference type="InterPro" id="IPR049386">
    <property type="entry name" value="FCSD_central"/>
</dbReference>
<accession>D4H8U6</accession>
<evidence type="ECO:0000313" key="7">
    <source>
        <dbReference type="Proteomes" id="UP000002012"/>
    </source>
</evidence>
<dbReference type="InParanoid" id="D4H8U6"/>
<dbReference type="InterPro" id="IPR037092">
    <property type="entry name" value="FlavoCytC_S_DH_flav-bd_sf"/>
</dbReference>
<dbReference type="EMBL" id="CP001968">
    <property type="protein sequence ID" value="ADD68445.1"/>
    <property type="molecule type" value="Genomic_DNA"/>
</dbReference>
<dbReference type="STRING" id="522772.Dacet_1681"/>
<dbReference type="KEGG" id="dap:Dacet_1681"/>
<dbReference type="InterPro" id="IPR006311">
    <property type="entry name" value="TAT_signal"/>
</dbReference>
<dbReference type="GO" id="GO:0050660">
    <property type="term" value="F:flavin adenine dinucleotide binding"/>
    <property type="evidence" value="ECO:0007669"/>
    <property type="project" value="InterPro"/>
</dbReference>
<keyword evidence="7" id="KW-1185">Reference proteome</keyword>
<dbReference type="OrthoDB" id="9802771at2"/>
<dbReference type="AlphaFoldDB" id="D4H8U6"/>
<dbReference type="GO" id="GO:0016491">
    <property type="term" value="F:oxidoreductase activity"/>
    <property type="evidence" value="ECO:0007669"/>
    <property type="project" value="InterPro"/>
</dbReference>
<evidence type="ECO:0000313" key="6">
    <source>
        <dbReference type="EMBL" id="ADD68445.1"/>
    </source>
</evidence>